<accession>A0ABW0GJC3</accession>
<dbReference type="RefSeq" id="WP_340271457.1">
    <property type="nucleotide sequence ID" value="NZ_JBBEOG010000011.1"/>
</dbReference>
<comment type="caution">
    <text evidence="1">The sequence shown here is derived from an EMBL/GenBank/DDBJ whole genome shotgun (WGS) entry which is preliminary data.</text>
</comment>
<proteinExistence type="predicted"/>
<keyword evidence="2" id="KW-1185">Reference proteome</keyword>
<dbReference type="EMBL" id="JBHSLD010000004">
    <property type="protein sequence ID" value="MFC5379992.1"/>
    <property type="molecule type" value="Genomic_DNA"/>
</dbReference>
<sequence length="65" mass="7440">MTPCPDCRYCSPEQEPSPRQRWPRPTQWFEQPCPSCFHRLRAHRTGVPQCEEVVGALAGEDRASA</sequence>
<dbReference type="Proteomes" id="UP001596122">
    <property type="component" value="Unassembled WGS sequence"/>
</dbReference>
<reference evidence="2" key="1">
    <citation type="journal article" date="2019" name="Int. J. Syst. Evol. Microbiol.">
        <title>The Global Catalogue of Microorganisms (GCM) 10K type strain sequencing project: providing services to taxonomists for standard genome sequencing and annotation.</title>
        <authorList>
            <consortium name="The Broad Institute Genomics Platform"/>
            <consortium name="The Broad Institute Genome Sequencing Center for Infectious Disease"/>
            <person name="Wu L."/>
            <person name="Ma J."/>
        </authorList>
    </citation>
    <scope>NUCLEOTIDE SEQUENCE [LARGE SCALE GENOMIC DNA]</scope>
    <source>
        <strain evidence="2">CCUG 43114</strain>
    </source>
</reference>
<organism evidence="1 2">
    <name type="scientific">Aquipuribacter nitratireducens</name>
    <dbReference type="NCBI Taxonomy" id="650104"/>
    <lineage>
        <taxon>Bacteria</taxon>
        <taxon>Bacillati</taxon>
        <taxon>Actinomycetota</taxon>
        <taxon>Actinomycetes</taxon>
        <taxon>Micrococcales</taxon>
        <taxon>Intrasporangiaceae</taxon>
        <taxon>Aquipuribacter</taxon>
    </lineage>
</organism>
<evidence type="ECO:0000313" key="1">
    <source>
        <dbReference type="EMBL" id="MFC5379992.1"/>
    </source>
</evidence>
<name>A0ABW0GJC3_9MICO</name>
<evidence type="ECO:0000313" key="2">
    <source>
        <dbReference type="Proteomes" id="UP001596122"/>
    </source>
</evidence>
<evidence type="ECO:0008006" key="3">
    <source>
        <dbReference type="Google" id="ProtNLM"/>
    </source>
</evidence>
<gene>
    <name evidence="1" type="ORF">ACFPJ6_04230</name>
</gene>
<protein>
    <recommendedName>
        <fullName evidence="3">Small CPxCG-related zinc finger protein</fullName>
    </recommendedName>
</protein>